<evidence type="ECO:0000256" key="3">
    <source>
        <dbReference type="ARBA" id="ARBA00022729"/>
    </source>
</evidence>
<keyword evidence="2" id="KW-0812">Transmembrane</keyword>
<dbReference type="InterPro" id="IPR000157">
    <property type="entry name" value="TIR_dom"/>
</dbReference>
<dbReference type="Gene3D" id="1.10.533.10">
    <property type="entry name" value="Death Domain, Fas"/>
    <property type="match status" value="1"/>
</dbReference>
<dbReference type="AlphaFoldDB" id="A0A9J7MCC3"/>
<dbReference type="RefSeq" id="XP_035698632.1">
    <property type="nucleotide sequence ID" value="XM_035842739.1"/>
</dbReference>
<dbReference type="SUPFAM" id="SSF47986">
    <property type="entry name" value="DEATH domain"/>
    <property type="match status" value="1"/>
</dbReference>
<dbReference type="PROSITE" id="PS50017">
    <property type="entry name" value="DEATH_DOMAIN"/>
    <property type="match status" value="1"/>
</dbReference>
<keyword evidence="5" id="KW-0472">Membrane</keyword>
<dbReference type="PANTHER" id="PTHR24365">
    <property type="entry name" value="TOLL-LIKE RECEPTOR"/>
    <property type="match status" value="1"/>
</dbReference>
<dbReference type="OrthoDB" id="5949550at2759"/>
<dbReference type="InterPro" id="IPR000488">
    <property type="entry name" value="Death_dom"/>
</dbReference>
<dbReference type="GO" id="GO:0005886">
    <property type="term" value="C:plasma membrane"/>
    <property type="evidence" value="ECO:0000318"/>
    <property type="project" value="GO_Central"/>
</dbReference>
<evidence type="ECO:0000259" key="6">
    <source>
        <dbReference type="PROSITE" id="PS50017"/>
    </source>
</evidence>
<evidence type="ECO:0000259" key="7">
    <source>
        <dbReference type="PROSITE" id="PS50104"/>
    </source>
</evidence>
<accession>A0A9J7MCC3</accession>
<dbReference type="InterPro" id="IPR035897">
    <property type="entry name" value="Toll_tir_struct_dom_sf"/>
</dbReference>
<evidence type="ECO:0000313" key="9">
    <source>
        <dbReference type="RefSeq" id="XP_035698632.1"/>
    </source>
</evidence>
<feature type="domain" description="Death" evidence="6">
    <location>
        <begin position="34"/>
        <end position="121"/>
    </location>
</feature>
<sequence length="314" mass="35780">MTASKQTGPKFPAELSEESGSLETRLQIEKTIIRTIITTVLSEHIGRRWRELGRRLGLTEVDLDDVQYRCDRDRAGLKEMSVRSLLMWLDRQLDWPNIFDVWWALQNMQMPDEADLVEKKLIDERNRAGVTDDIKENREEESVGATAAAAPVSQSFIKGFEEVSISPGSGSHRLLSSTFSFDAFVSANQRDFAWVNRLVHQLESPPHNLKICFHHRDFKTGVPITDNITWAVANSRKILVVLSKNFLVSNWCKVELRAAVEKAMRNDEHCVLPILKSECVIPTELTHLTYMDCTDGIVDVTKLASDIKTIMKKR</sequence>
<dbReference type="KEGG" id="bfo:118431498"/>
<keyword evidence="8" id="KW-1185">Reference proteome</keyword>
<protein>
    <submittedName>
        <fullName evidence="9">Uncharacterized protein LOC118431498</fullName>
    </submittedName>
</protein>
<dbReference type="GO" id="GO:0038023">
    <property type="term" value="F:signaling receptor activity"/>
    <property type="evidence" value="ECO:0000318"/>
    <property type="project" value="GO_Central"/>
</dbReference>
<feature type="domain" description="TIR" evidence="7">
    <location>
        <begin position="179"/>
        <end position="308"/>
    </location>
</feature>
<keyword evidence="4" id="KW-1133">Transmembrane helix</keyword>
<dbReference type="Gene3D" id="3.40.50.10140">
    <property type="entry name" value="Toll/interleukin-1 receptor homology (TIR) domain"/>
    <property type="match status" value="1"/>
</dbReference>
<dbReference type="SUPFAM" id="SSF52200">
    <property type="entry name" value="Toll/Interleukin receptor TIR domain"/>
    <property type="match status" value="1"/>
</dbReference>
<dbReference type="Proteomes" id="UP000001554">
    <property type="component" value="Chromosome 15"/>
</dbReference>
<dbReference type="PANTHER" id="PTHR24365:SF530">
    <property type="entry name" value="MSTPROX-RELATED"/>
    <property type="match status" value="1"/>
</dbReference>
<reference evidence="9" key="2">
    <citation type="submission" date="2025-08" db="UniProtKB">
        <authorList>
            <consortium name="RefSeq"/>
        </authorList>
    </citation>
    <scope>IDENTIFICATION</scope>
    <source>
        <strain evidence="9">S238N-H82</strain>
        <tissue evidence="9">Testes</tissue>
    </source>
</reference>
<evidence type="ECO:0000256" key="4">
    <source>
        <dbReference type="ARBA" id="ARBA00022989"/>
    </source>
</evidence>
<dbReference type="GO" id="GO:0007165">
    <property type="term" value="P:signal transduction"/>
    <property type="evidence" value="ECO:0000318"/>
    <property type="project" value="GO_Central"/>
</dbReference>
<dbReference type="GeneID" id="118431498"/>
<dbReference type="Pfam" id="PF00531">
    <property type="entry name" value="Death"/>
    <property type="match status" value="1"/>
</dbReference>
<evidence type="ECO:0000256" key="5">
    <source>
        <dbReference type="ARBA" id="ARBA00023136"/>
    </source>
</evidence>
<organism evidence="8 9">
    <name type="scientific">Branchiostoma floridae</name>
    <name type="common">Florida lancelet</name>
    <name type="synonym">Amphioxus</name>
    <dbReference type="NCBI Taxonomy" id="7739"/>
    <lineage>
        <taxon>Eukaryota</taxon>
        <taxon>Metazoa</taxon>
        <taxon>Chordata</taxon>
        <taxon>Cephalochordata</taxon>
        <taxon>Leptocardii</taxon>
        <taxon>Amphioxiformes</taxon>
        <taxon>Branchiostomatidae</taxon>
        <taxon>Branchiostoma</taxon>
    </lineage>
</organism>
<evidence type="ECO:0000256" key="1">
    <source>
        <dbReference type="ARBA" id="ARBA00004370"/>
    </source>
</evidence>
<proteinExistence type="predicted"/>
<comment type="subcellular location">
    <subcellularLocation>
        <location evidence="1">Membrane</location>
    </subcellularLocation>
</comment>
<gene>
    <name evidence="9" type="primary">LOC118431498</name>
</gene>
<dbReference type="OMA" id="NIFDVWW"/>
<name>A0A9J7MCC3_BRAFL</name>
<dbReference type="PROSITE" id="PS50104">
    <property type="entry name" value="TIR"/>
    <property type="match status" value="1"/>
</dbReference>
<dbReference type="GO" id="GO:0006954">
    <property type="term" value="P:inflammatory response"/>
    <property type="evidence" value="ECO:0000318"/>
    <property type="project" value="GO_Central"/>
</dbReference>
<keyword evidence="3" id="KW-0732">Signal</keyword>
<dbReference type="SMART" id="SM00255">
    <property type="entry name" value="TIR"/>
    <property type="match status" value="1"/>
</dbReference>
<dbReference type="Pfam" id="PF13676">
    <property type="entry name" value="TIR_2"/>
    <property type="match status" value="1"/>
</dbReference>
<evidence type="ECO:0000313" key="8">
    <source>
        <dbReference type="Proteomes" id="UP000001554"/>
    </source>
</evidence>
<dbReference type="InterPro" id="IPR011029">
    <property type="entry name" value="DEATH-like_dom_sf"/>
</dbReference>
<reference evidence="8" key="1">
    <citation type="journal article" date="2020" name="Nat. Ecol. Evol.">
        <title>Deeply conserved synteny resolves early events in vertebrate evolution.</title>
        <authorList>
            <person name="Simakov O."/>
            <person name="Marletaz F."/>
            <person name="Yue J.X."/>
            <person name="O'Connell B."/>
            <person name="Jenkins J."/>
            <person name="Brandt A."/>
            <person name="Calef R."/>
            <person name="Tung C.H."/>
            <person name="Huang T.K."/>
            <person name="Schmutz J."/>
            <person name="Satoh N."/>
            <person name="Yu J.K."/>
            <person name="Putnam N.H."/>
            <person name="Green R.E."/>
            <person name="Rokhsar D.S."/>
        </authorList>
    </citation>
    <scope>NUCLEOTIDE SEQUENCE [LARGE SCALE GENOMIC DNA]</scope>
    <source>
        <strain evidence="8">S238N-H82</strain>
    </source>
</reference>
<evidence type="ECO:0000256" key="2">
    <source>
        <dbReference type="ARBA" id="ARBA00022692"/>
    </source>
</evidence>